<name>A0A0A9ESC5_ARUDO</name>
<protein>
    <submittedName>
        <fullName evidence="1">Uncharacterized protein</fullName>
    </submittedName>
</protein>
<proteinExistence type="predicted"/>
<reference evidence="1" key="1">
    <citation type="submission" date="2014-09" db="EMBL/GenBank/DDBJ databases">
        <authorList>
            <person name="Magalhaes I.L.F."/>
            <person name="Oliveira U."/>
            <person name="Santos F.R."/>
            <person name="Vidigal T.H.D.A."/>
            <person name="Brescovit A.D."/>
            <person name="Santos A.J."/>
        </authorList>
    </citation>
    <scope>NUCLEOTIDE SEQUENCE</scope>
    <source>
        <tissue evidence="1">Shoot tissue taken approximately 20 cm above the soil surface</tissue>
    </source>
</reference>
<organism evidence="1">
    <name type="scientific">Arundo donax</name>
    <name type="common">Giant reed</name>
    <name type="synonym">Donax arundinaceus</name>
    <dbReference type="NCBI Taxonomy" id="35708"/>
    <lineage>
        <taxon>Eukaryota</taxon>
        <taxon>Viridiplantae</taxon>
        <taxon>Streptophyta</taxon>
        <taxon>Embryophyta</taxon>
        <taxon>Tracheophyta</taxon>
        <taxon>Spermatophyta</taxon>
        <taxon>Magnoliopsida</taxon>
        <taxon>Liliopsida</taxon>
        <taxon>Poales</taxon>
        <taxon>Poaceae</taxon>
        <taxon>PACMAD clade</taxon>
        <taxon>Arundinoideae</taxon>
        <taxon>Arundineae</taxon>
        <taxon>Arundo</taxon>
    </lineage>
</organism>
<dbReference type="AlphaFoldDB" id="A0A0A9ESC5"/>
<sequence length="36" mass="4227">MKDYMTKRLPYCTSTRNLVRSTTNKFSLAASLRMLK</sequence>
<evidence type="ECO:0000313" key="1">
    <source>
        <dbReference type="EMBL" id="JAE02997.1"/>
    </source>
</evidence>
<dbReference type="EMBL" id="GBRH01194899">
    <property type="protein sequence ID" value="JAE02997.1"/>
    <property type="molecule type" value="Transcribed_RNA"/>
</dbReference>
<reference evidence="1" key="2">
    <citation type="journal article" date="2015" name="Data Brief">
        <title>Shoot transcriptome of the giant reed, Arundo donax.</title>
        <authorList>
            <person name="Barrero R.A."/>
            <person name="Guerrero F.D."/>
            <person name="Moolhuijzen P."/>
            <person name="Goolsby J.A."/>
            <person name="Tidwell J."/>
            <person name="Bellgard S.E."/>
            <person name="Bellgard M.I."/>
        </authorList>
    </citation>
    <scope>NUCLEOTIDE SEQUENCE</scope>
    <source>
        <tissue evidence="1">Shoot tissue taken approximately 20 cm above the soil surface</tissue>
    </source>
</reference>
<accession>A0A0A9ESC5</accession>